<name>A0A5B1LYI9_9ACTN</name>
<comment type="caution">
    <text evidence="2">The sequence shown here is derived from an EMBL/GenBank/DDBJ whole genome shotgun (WGS) entry which is preliminary data.</text>
</comment>
<dbReference type="InterPro" id="IPR032710">
    <property type="entry name" value="NTF2-like_dom_sf"/>
</dbReference>
<dbReference type="Proteomes" id="UP000324351">
    <property type="component" value="Unassembled WGS sequence"/>
</dbReference>
<dbReference type="Gene3D" id="3.10.450.50">
    <property type="match status" value="1"/>
</dbReference>
<accession>A0A5B1LYI9</accession>
<evidence type="ECO:0000313" key="2">
    <source>
        <dbReference type="EMBL" id="KAA1426015.1"/>
    </source>
</evidence>
<dbReference type="EMBL" id="VUJW01000010">
    <property type="protein sequence ID" value="KAA1426015.1"/>
    <property type="molecule type" value="Genomic_DNA"/>
</dbReference>
<dbReference type="InterPro" id="IPR027843">
    <property type="entry name" value="DUF4440"/>
</dbReference>
<feature type="domain" description="DUF4440" evidence="1">
    <location>
        <begin position="16"/>
        <end position="117"/>
    </location>
</feature>
<dbReference type="AlphaFoldDB" id="A0A5B1LYI9"/>
<gene>
    <name evidence="2" type="ORF">F0U47_16910</name>
</gene>
<dbReference type="SUPFAM" id="SSF54427">
    <property type="entry name" value="NTF2-like"/>
    <property type="match status" value="1"/>
</dbReference>
<proteinExistence type="predicted"/>
<evidence type="ECO:0000259" key="1">
    <source>
        <dbReference type="Pfam" id="PF14534"/>
    </source>
</evidence>
<evidence type="ECO:0000313" key="3">
    <source>
        <dbReference type="Proteomes" id="UP000324351"/>
    </source>
</evidence>
<keyword evidence="3" id="KW-1185">Reference proteome</keyword>
<dbReference type="Pfam" id="PF14534">
    <property type="entry name" value="DUF4440"/>
    <property type="match status" value="1"/>
</dbReference>
<protein>
    <submittedName>
        <fullName evidence="2">Nuclear transport factor 2 family protein</fullName>
    </submittedName>
</protein>
<reference evidence="2 3" key="2">
    <citation type="submission" date="2019-09" db="EMBL/GenBank/DDBJ databases">
        <authorList>
            <person name="Jin C."/>
        </authorList>
    </citation>
    <scope>NUCLEOTIDE SEQUENCE [LARGE SCALE GENOMIC DNA]</scope>
    <source>
        <strain evidence="2 3">BN140041</strain>
    </source>
</reference>
<reference evidence="2 3" key="1">
    <citation type="submission" date="2019-09" db="EMBL/GenBank/DDBJ databases">
        <title>Nocardioides panacisoli sp. nov., isolated from the soil of a ginseng field.</title>
        <authorList>
            <person name="Cho C."/>
        </authorList>
    </citation>
    <scope>NUCLEOTIDE SEQUENCE [LARGE SCALE GENOMIC DNA]</scope>
    <source>
        <strain evidence="2 3">BN140041</strain>
    </source>
</reference>
<sequence length="125" mass="13740">MCEGSGTVSVLDELVRMETEGWQALTTPSGADYYDEHLTANAMMAFPFGVMGREEAVESLRAGDPWASFEISEPQVVELTDDSAILVYRASAQREGAPAYTAVMTSVFVREDGRWLLAFHQQSPT</sequence>
<organism evidence="2 3">
    <name type="scientific">Nocardioides antri</name>
    <dbReference type="NCBI Taxonomy" id="2607659"/>
    <lineage>
        <taxon>Bacteria</taxon>
        <taxon>Bacillati</taxon>
        <taxon>Actinomycetota</taxon>
        <taxon>Actinomycetes</taxon>
        <taxon>Propionibacteriales</taxon>
        <taxon>Nocardioidaceae</taxon>
        <taxon>Nocardioides</taxon>
    </lineage>
</organism>